<dbReference type="InterPro" id="IPR018997">
    <property type="entry name" value="PUB_domain"/>
</dbReference>
<dbReference type="InterPro" id="IPR036339">
    <property type="entry name" value="PUB-like_dom_sf"/>
</dbReference>
<evidence type="ECO:0000256" key="2">
    <source>
        <dbReference type="SAM" id="MobiDB-lite"/>
    </source>
</evidence>
<keyword evidence="5" id="KW-1185">Reference proteome</keyword>
<proteinExistence type="predicted"/>
<dbReference type="SMART" id="SM00580">
    <property type="entry name" value="PUG"/>
    <property type="match status" value="2"/>
</dbReference>
<feature type="region of interest" description="Disordered" evidence="2">
    <location>
        <begin position="3575"/>
        <end position="3596"/>
    </location>
</feature>
<dbReference type="SUPFAM" id="SSF63748">
    <property type="entry name" value="Tudor/PWWP/MBT"/>
    <property type="match status" value="1"/>
</dbReference>
<dbReference type="Pfam" id="PF13499">
    <property type="entry name" value="EF-hand_7"/>
    <property type="match status" value="2"/>
</dbReference>
<dbReference type="Proteomes" id="UP000243579">
    <property type="component" value="Unassembled WGS sequence"/>
</dbReference>
<comment type="caution">
    <text evidence="4">The sequence shown here is derived from an EMBL/GenBank/DDBJ whole genome shotgun (WGS) entry which is preliminary data.</text>
</comment>
<dbReference type="InterPro" id="IPR018247">
    <property type="entry name" value="EF_Hand_1_Ca_BS"/>
</dbReference>
<feature type="compositionally biased region" description="Polar residues" evidence="2">
    <location>
        <begin position="3935"/>
        <end position="3945"/>
    </location>
</feature>
<dbReference type="CDD" id="cd04508">
    <property type="entry name" value="Tudor_SF"/>
    <property type="match status" value="3"/>
</dbReference>
<feature type="region of interest" description="Disordered" evidence="2">
    <location>
        <begin position="3924"/>
        <end position="4012"/>
    </location>
</feature>
<feature type="compositionally biased region" description="Basic residues" evidence="2">
    <location>
        <begin position="3954"/>
        <end position="3965"/>
    </location>
</feature>
<dbReference type="InterPro" id="IPR041291">
    <property type="entry name" value="TUDOR_5"/>
</dbReference>
<organism evidence="4 5">
    <name type="scientific">Achlya hypogyna</name>
    <name type="common">Oomycete</name>
    <name type="synonym">Protoachlya hypogyna</name>
    <dbReference type="NCBI Taxonomy" id="1202772"/>
    <lineage>
        <taxon>Eukaryota</taxon>
        <taxon>Sar</taxon>
        <taxon>Stramenopiles</taxon>
        <taxon>Oomycota</taxon>
        <taxon>Saprolegniomycetes</taxon>
        <taxon>Saprolegniales</taxon>
        <taxon>Achlyaceae</taxon>
        <taxon>Achlya</taxon>
    </lineage>
</organism>
<dbReference type="PROSITE" id="PS50222">
    <property type="entry name" value="EF_HAND_2"/>
    <property type="match status" value="4"/>
</dbReference>
<feature type="compositionally biased region" description="Low complexity" evidence="2">
    <location>
        <begin position="3972"/>
        <end position="3986"/>
    </location>
</feature>
<dbReference type="Pfam" id="PF18359">
    <property type="entry name" value="Tudor_5"/>
    <property type="match status" value="2"/>
</dbReference>
<dbReference type="Pfam" id="PF09409">
    <property type="entry name" value="PUB"/>
    <property type="match status" value="2"/>
</dbReference>
<feature type="region of interest" description="Disordered" evidence="2">
    <location>
        <begin position="483"/>
        <end position="570"/>
    </location>
</feature>
<name>A0A1V9Z0B6_ACHHY</name>
<dbReference type="Pfam" id="PF13202">
    <property type="entry name" value="EF-hand_5"/>
    <property type="match status" value="1"/>
</dbReference>
<evidence type="ECO:0000259" key="3">
    <source>
        <dbReference type="PROSITE" id="PS50222"/>
    </source>
</evidence>
<dbReference type="PANTHER" id="PTHR23153">
    <property type="entry name" value="UBX-RELATED"/>
    <property type="match status" value="1"/>
</dbReference>
<accession>A0A1V9Z0B6</accession>
<feature type="non-terminal residue" evidence="4">
    <location>
        <position position="1"/>
    </location>
</feature>
<evidence type="ECO:0000313" key="5">
    <source>
        <dbReference type="Proteomes" id="UP000243579"/>
    </source>
</evidence>
<dbReference type="CDD" id="cd00051">
    <property type="entry name" value="EFh"/>
    <property type="match status" value="2"/>
</dbReference>
<dbReference type="InterPro" id="IPR002999">
    <property type="entry name" value="Tudor"/>
</dbReference>
<keyword evidence="1" id="KW-0106">Calcium</keyword>
<feature type="region of interest" description="Disordered" evidence="2">
    <location>
        <begin position="443"/>
        <end position="462"/>
    </location>
</feature>
<dbReference type="PROSITE" id="PS00018">
    <property type="entry name" value="EF_HAND_1"/>
    <property type="match status" value="3"/>
</dbReference>
<reference evidence="4 5" key="1">
    <citation type="journal article" date="2014" name="Genome Biol. Evol.">
        <title>The secreted proteins of Achlya hypogyna and Thraustotheca clavata identify the ancestral oomycete secretome and reveal gene acquisitions by horizontal gene transfer.</title>
        <authorList>
            <person name="Misner I."/>
            <person name="Blouin N."/>
            <person name="Leonard G."/>
            <person name="Richards T.A."/>
            <person name="Lane C.E."/>
        </authorList>
    </citation>
    <scope>NUCLEOTIDE SEQUENCE [LARGE SCALE GENOMIC DNA]</scope>
    <source>
        <strain evidence="4 5">ATCC 48635</strain>
    </source>
</reference>
<sequence length="4203" mass="460144">RDLIRVAKSSGSKPLLKVGTKVEAKYRGKTFYPGKVVRVNSDGSYDIDYDDGEKEKRVVAEHVRRRPTGHGGSDDNSDDTLRVGTKVEAKYKGRTFYPGKIAKVHSNGTYDIDYDDGEKETKVDRELIRVTATTFKVGAAIDARVNGSSKYRPGQVRKGHTDGTYDVELLDGEVVKRVAADCLREREDGSGGSDDGVSSWAVGDRVVARIDGAKTALPGRVTKVLSNGTYDVALDNGTRATRVPARRLAPAPAAFHTGDAVAVHVQGKSVKGTVSRVHGDGRCDVRLASGDTKRKVDAEALEKASAASSSASSDDDKEPSVAWVKGMRVAFRKHPTRRGTVTRVHGSDGSCDVMLADGGVQARIPQTQLVPSASSSDEAVKPKPHRHRFKFKRGQPVESQWKRRTNAWCRGTVVAKQVDGTYTVRYQDGTVADNAPEGTLRAVVESSSDEEKPPPPVLTPDDERFYLQQLLLTLYEEGEILPKTARMKPKAPHKAEGNAKDTPREADSSMANSTPRGSKSSDGDSSAGSKSPRETPRKKPPTEDDGKADSDSSATAPEDPPTPPGGPVTEKELRFLLGAPYITKCRNRFEQFDKLRTGTLSLRQAELAIQSLRTLYRPGQVAAHLSRFPPLTFLGFMAALAYATYCDAKADLAQHMDMEAIHASRFASKHERKRQVQLWQTKLGFRVFERLTHDFQAHATLTGGAPQVTVEAASAVVSSVGRHLVPKKPLQLYWAQLHLLPHHLLTLSEVCCVFYQLYGSLDGLQEAHRLEASLELRPVAFVAACMYSNGDDCNHHEVVRRLSMGRLPVQVDMIYRIQETFEALCDERQQLAVAQVETLLRSLSVPADVVGPSLLLFRHQTSVCLVELFAILGHTLVDALDAVPSIANAVSRLRLREAHADVKKILDVCRTLLHNVLRFPNNRDYWRIRCDTPAYQHRLGRFRGTPALLEAMHFVQMHGTHYELRGARSATGVKATVLSASTLALLKEALDAIEQEICHLEGGVGVRDVVQESMVQYHHSVPEVRAALELALVYLTNILKHPKVSKYWRIRATNKVFAAKIGALTNALALMQVLGFDFVEAAEGGYFELRQAAARRPSSNDPPLAHFTFPALTEHTEWFLWRRKEDIEGLLDEGAKQAPTPLLVVATEADLASDSSQFPYGLNTRSLFGKSDVQALQIEMIDAVFQHMDKSRRGYLSLQDLQHYLSPSVGIPADKMMSFLDLDRDGHVTADEFVASFGPLLDHSYTLCPSVGETGLSLCETVSAKIGALRVSAQLHVARRLLTDILSFVDALLAQPTDPRSWRIELTKEAPLLHHSDECKELLTVLGLEMAAVVVAPALPKPSEPMHPETVAEQEAKEAQPTPVTKHVLFLACTKEKSCKLVPPPTLARLRTMRSIVFGHMWGMSHPSISDVGATTRGLLHHLRKRRQNLTPWVAVVRALQELLSHMVANPADPSFRRIAVASPGFMTTVGNVVGATEWFIATGFHETTKGDLEYAIDAASPLGWQAEAHARLLEVDIALAYLEQAVAPPPTTAPPATIDAIQDPAAKQLVLNYQKKAQLAQMQKERVQQHNAQLTAQRLGLAQSTMAGDAVVTVVHAPPMPPEASFKLLLGGGLPTAEERIVASVDALSAGSERVLHLASALQYAHAASEGVTLTPLKSKKRHFDLWMYLKRVVWDELLTNVVQATLPEATTRCLLPAAPTSVVYGTIALGQLSLPARVIIEWDELVAALDGIIASEPALALATDAVSIAIARLAEVCRAPADISAIEAALSMDDRARRRLRRYASTHAVPTLTTQWWRDLEYYLRTKAPYAPDTPRLFPITKPLSTPAPGDGIVVDMVATSTHLYVLLQSGTVHECSLTGALKSSSAIQVPRTDPYDGIAKLAKLRRGFGSAVSIVVSGAYGRLVGVNTSVGLECVQFFTTQPLARSQTIVLSMLTSVRNAFASTLLLTDDGTSLIVVVNALPQKLFVVSMASEAVVGVVEHVPFSKGFAVHHALVPTAMCVSGQSGRVHLWSVASMSVERTWTVAAVGRMSSLVACGAHYVVAAYDEPSCLVLWDKRNATALPMHIWTPIVPVTALEVMTIGTSELPGVSCTVMCAADTLAEALTFPGVVKAVLYIFLDAVVPVIASKGLTSSWITLHRQPADGTFPPEVWFDRGRICRIAYVTLLTASITLSDLLDGYGFKRVLLETYTTIERFLELHNLPVRVALFYTAQDGPMTKCHSPIAAASPVPLTHVLGLHSSRGKLQWVYPYRATVVPPAPAVQTIAEAHLVQQLNRHRLLASVNDRGAARNKGTAINIGAVELFELYLHSERVEVGVSRIQDCLGQALWHPGRFESGMFLSVVRWVLQWWRARYDGADSVATTRAYEDLSIVQPPACLVFWQAQMLSAVEGHGAPTISEAQLLLYTRKIHARHFSMPEVYAMVTAWHAVFPVDATFDEFAAFVAKQLHPPATECSPAVVTQWMLQLRQYVTTLPYGALDELITTEEPSLLHSYVHWLRHCRVIHRLETDGRRLRVVADRSIQLKPPARNEPAAPSLRQIKYHALVDCQAHCSVQHLRSQHRWAYTGTGYEAHTKLKRPITLIAMANTTAVEHEHERKLCVQLANQPGVASAFLPLLPNAVMDSQAPDDIAYWICAPLETWVPLTDVLHVYPVRSSTELHGVLGLWIQQLLDACYVLDTRFELGLATWDVIALLVAPNGSHLKFWRLDGALQSARSGVGFGTVVASFVQQLLAFPATTTATACADFVHALSDLAQRCRSFDDAPREQLKALVAQALSKSSPPALSLDIVKWRQRLEQGIVAPIADLAQRLDGPPETPIDVAQAVRTLESVVAALSALAHTWQPTCPWQLALAVDWLVVHRGLVSLVDVTLRLYNQLRASDRRAATDEAVLVVQQTLAALLSWLQAPPTPCADDDGKGGRLIAAFVCALSALATGETLRWDPYLWRVCEPALAAVIGLTKDARFSNVFELLQLYFTCSDTFPPHYDALPADRATLPVLIALYKTWSVWFEIATMVPAKTSSKAKAQAIHALGNSAGVASVADVILGAIYYQTPDIVARTWIEVMEMHLIFVQLLRDHDIHVLQATLTLIEVALRPPCSEARRRLGASITSRGLQQALVTIASRCLTQIKLHPLPQTTVYQHVLLLTVECWRHMVAGGAALTRHWSATHVLRFLGRHKMPVLLVKSQLEAVYPHILRCQPTPRHCQPCAFGQILDAVRAQPGHLHLATRPTPLHDVWRLCADVDNHNGTLQEQLSVMQSVAANAGYYAVHCSEDSALLGTILDTLVAWTAAAWMQVAFRTPSRLTKDQTAVVIAGVEVLEAFAAMAATSAVRRNVEAGVKSVWSQLHQHSTSPPVPEHVAVLHNEVLDTMTTSHKYLVDLPPAAVAVLMVPPLGALVLNVWRAWAVMTKPDVQAAIIACGICKRIALEWCFGCDEATMALGIDAVAVTVATAVDTGSAQEMARALARHGVAALDRRRPSRLWQLVACLSKWSVPLAMQLESTADIPPWVLTYHQCGVLVPPKSVDRDIVGFWDNWQRANILDSSFSVVSPVAPKALSAPSSKEAPPSATLSVHIASTPESPHAARSSPSPPAKRRGTNDGASWVPVYFLPALSAGSTLSVHDVVSAFRSAVELAPQECRVREITKDKTTNSVRWSVSIDPRNTRAIAAAQALMVAPWTCCGVPVSITLDAPAAAPTATRPRHRFPMPQLVEAMGGHIAILKAAFDSIRREADVLPALWTCRAKCTSKQYQQALVRCHGSEVAPSPTFGTFVQLYADLSGLIACMTRYPDHVYILGHPRRSDLSCWHALSRTLHASCEVAFSTLAAATPGHLSLDHVWAAVVMIVPALDSLVEDVGAVITQTARDEMWRGTVTKTEFALVMSIIHSTFHDVVVFPSRPLVPPPGTHVTDAIERDVALLEVAPVIETAPPPVTPSDDLYSNFTSSDSDNAARSEPKPRKKQRDRRSKQVKREDASGSSSDSSSSSSTTGAKRRRKAPSPKAFAPAPVAEVKPRVSHKERTLRQVFNKYDSNGDGVLCFADMRKALSSTELTDVEIRQWLLEHDGTGVGRVSFADFVTHYNPASTRERVAPPPIATKDDIYAGPKQAYEGGSYRLGGVPGDAEQRRKLRRLFDSYDYDGDGKVTAKDLRKVFRQQGRNDVTDEMIVEWIAQKDTKHQEAVDLDDFLRSYDRPMHGHEVPSRLRQKSD</sequence>
<dbReference type="Gene3D" id="1.10.238.10">
    <property type="entry name" value="EF-hand"/>
    <property type="match status" value="3"/>
</dbReference>
<feature type="domain" description="EF-hand" evidence="3">
    <location>
        <begin position="4013"/>
        <end position="4048"/>
    </location>
</feature>
<feature type="compositionally biased region" description="Basic and acidic residues" evidence="2">
    <location>
        <begin position="493"/>
        <end position="507"/>
    </location>
</feature>
<feature type="compositionally biased region" description="Low complexity" evidence="2">
    <location>
        <begin position="517"/>
        <end position="530"/>
    </location>
</feature>
<dbReference type="GO" id="GO:0005737">
    <property type="term" value="C:cytoplasm"/>
    <property type="evidence" value="ECO:0007669"/>
    <property type="project" value="TreeGrafter"/>
</dbReference>
<dbReference type="InterPro" id="IPR002048">
    <property type="entry name" value="EF_hand_dom"/>
</dbReference>
<feature type="region of interest" description="Disordered" evidence="2">
    <location>
        <begin position="61"/>
        <end position="81"/>
    </location>
</feature>
<dbReference type="SUPFAM" id="SSF47473">
    <property type="entry name" value="EF-hand"/>
    <property type="match status" value="2"/>
</dbReference>
<dbReference type="InterPro" id="IPR011992">
    <property type="entry name" value="EF-hand-dom_pair"/>
</dbReference>
<feature type="domain" description="EF-hand" evidence="3">
    <location>
        <begin position="1213"/>
        <end position="1243"/>
    </location>
</feature>
<feature type="compositionally biased region" description="Basic and acidic residues" evidence="2">
    <location>
        <begin position="531"/>
        <end position="550"/>
    </location>
</feature>
<dbReference type="SMART" id="SM00054">
    <property type="entry name" value="EFh"/>
    <property type="match status" value="4"/>
</dbReference>
<dbReference type="SMART" id="SM00333">
    <property type="entry name" value="TUDOR"/>
    <property type="match status" value="5"/>
</dbReference>
<dbReference type="GO" id="GO:0005509">
    <property type="term" value="F:calcium ion binding"/>
    <property type="evidence" value="ECO:0007669"/>
    <property type="project" value="InterPro"/>
</dbReference>
<dbReference type="SUPFAM" id="SSF143503">
    <property type="entry name" value="PUG domain-like"/>
    <property type="match status" value="3"/>
</dbReference>
<feature type="compositionally biased region" description="Low complexity" evidence="2">
    <location>
        <begin position="3995"/>
        <end position="4005"/>
    </location>
</feature>
<dbReference type="CDD" id="cd09212">
    <property type="entry name" value="PUB"/>
    <property type="match status" value="3"/>
</dbReference>
<dbReference type="Gene3D" id="2.30.30.140">
    <property type="match status" value="5"/>
</dbReference>
<evidence type="ECO:0000256" key="1">
    <source>
        <dbReference type="ARBA" id="ARBA00022837"/>
    </source>
</evidence>
<dbReference type="STRING" id="1202772.A0A1V9Z0B6"/>
<dbReference type="OrthoDB" id="414540at2759"/>
<gene>
    <name evidence="4" type="ORF">ACHHYP_04747</name>
</gene>
<evidence type="ECO:0000313" key="4">
    <source>
        <dbReference type="EMBL" id="OQR91373.1"/>
    </source>
</evidence>
<dbReference type="PANTHER" id="PTHR23153:SF38">
    <property type="entry name" value="UBX DOMAIN-CONTAINING PROTEIN 6"/>
    <property type="match status" value="1"/>
</dbReference>
<feature type="domain" description="EF-hand" evidence="3">
    <location>
        <begin position="1176"/>
        <end position="1211"/>
    </location>
</feature>
<feature type="domain" description="EF-hand" evidence="3">
    <location>
        <begin position="4119"/>
        <end position="4154"/>
    </location>
</feature>
<dbReference type="Gene3D" id="1.20.58.2190">
    <property type="match status" value="3"/>
</dbReference>
<protein>
    <recommendedName>
        <fullName evidence="3">EF-hand domain-containing protein</fullName>
    </recommendedName>
</protein>
<dbReference type="EMBL" id="JNBR01000538">
    <property type="protein sequence ID" value="OQR91373.1"/>
    <property type="molecule type" value="Genomic_DNA"/>
</dbReference>